<evidence type="ECO:0000313" key="3">
    <source>
        <dbReference type="Proteomes" id="UP001497525"/>
    </source>
</evidence>
<evidence type="ECO:0000256" key="1">
    <source>
        <dbReference type="SAM" id="MobiDB-lite"/>
    </source>
</evidence>
<gene>
    <name evidence="2" type="ORF">CDAUBV1_LOCUS14170</name>
</gene>
<accession>A0AAV2TS49</accession>
<comment type="caution">
    <text evidence="2">The sequence shown here is derived from an EMBL/GenBank/DDBJ whole genome shotgun (WGS) entry which is preliminary data.</text>
</comment>
<reference evidence="2" key="1">
    <citation type="submission" date="2024-06" db="EMBL/GenBank/DDBJ databases">
        <authorList>
            <person name="Liu X."/>
            <person name="Lenzi L."/>
            <person name="Haldenby T S."/>
            <person name="Uol C."/>
        </authorList>
    </citation>
    <scope>NUCLEOTIDE SEQUENCE</scope>
</reference>
<dbReference type="Proteomes" id="UP001497525">
    <property type="component" value="Unassembled WGS sequence"/>
</dbReference>
<feature type="region of interest" description="Disordered" evidence="1">
    <location>
        <begin position="128"/>
        <end position="147"/>
    </location>
</feature>
<organism evidence="2 3">
    <name type="scientific">Calicophoron daubneyi</name>
    <name type="common">Rumen fluke</name>
    <name type="synonym">Paramphistomum daubneyi</name>
    <dbReference type="NCBI Taxonomy" id="300641"/>
    <lineage>
        <taxon>Eukaryota</taxon>
        <taxon>Metazoa</taxon>
        <taxon>Spiralia</taxon>
        <taxon>Lophotrochozoa</taxon>
        <taxon>Platyhelminthes</taxon>
        <taxon>Trematoda</taxon>
        <taxon>Digenea</taxon>
        <taxon>Plagiorchiida</taxon>
        <taxon>Pronocephalata</taxon>
        <taxon>Paramphistomoidea</taxon>
        <taxon>Paramphistomidae</taxon>
        <taxon>Calicophoron</taxon>
    </lineage>
</organism>
<dbReference type="AlphaFoldDB" id="A0AAV2TS49"/>
<name>A0AAV2TS49_CALDB</name>
<proteinExistence type="predicted"/>
<dbReference type="EMBL" id="CAXLJL010000589">
    <property type="protein sequence ID" value="CAL5139125.1"/>
    <property type="molecule type" value="Genomic_DNA"/>
</dbReference>
<sequence>MSLIPLGRQRLSAQTGFGKHVTAQADPVFGGSYSCWIHRKRPSKEFTYVDRPPRWGDRPIHQTSSGLSCFGTYETSEDSKPLPPSTEYERIYRWSGVGAGPIYPKPTAKVWDYVDEFPLTQIERERSWPGPFPTAKKTTKSAMSRSSHLTSTYKKEYPTWNSDSFRENFEARNLYRERRICGTGGNDLLMFQVPGLRPPITSKTASFVYRPWTAARPPQRANQSAIYDPISRTEINTNFCKISGDMILSRQRLMETAPLLS</sequence>
<protein>
    <submittedName>
        <fullName evidence="2">Uncharacterized protein</fullName>
    </submittedName>
</protein>
<evidence type="ECO:0000313" key="2">
    <source>
        <dbReference type="EMBL" id="CAL5139125.1"/>
    </source>
</evidence>